<comment type="caution">
    <text evidence="2">The sequence shown here is derived from an EMBL/GenBank/DDBJ whole genome shotgun (WGS) entry which is preliminary data.</text>
</comment>
<proteinExistence type="predicted"/>
<dbReference type="SUPFAM" id="SSF47413">
    <property type="entry name" value="lambda repressor-like DNA-binding domains"/>
    <property type="match status" value="1"/>
</dbReference>
<dbReference type="Pfam" id="PF01381">
    <property type="entry name" value="HTH_3"/>
    <property type="match status" value="1"/>
</dbReference>
<dbReference type="AlphaFoldDB" id="A0A6N4REN1"/>
<name>A0A6N4REN1_BLAVI</name>
<accession>A0A6N4REN1</accession>
<dbReference type="GO" id="GO:0003677">
    <property type="term" value="F:DNA binding"/>
    <property type="evidence" value="ECO:0007669"/>
    <property type="project" value="InterPro"/>
</dbReference>
<dbReference type="EMBL" id="VAFM01000001">
    <property type="protein sequence ID" value="TKW61709.1"/>
    <property type="molecule type" value="Genomic_DNA"/>
</dbReference>
<feature type="domain" description="HTH cro/C1-type" evidence="1">
    <location>
        <begin position="5"/>
        <end position="50"/>
    </location>
</feature>
<dbReference type="InterPro" id="IPR001387">
    <property type="entry name" value="Cro/C1-type_HTH"/>
</dbReference>
<sequence length="60" mass="6555">MEPRLSQEKLGEALGTSFQMIQKYENGTCRISAAKLILAARALGLPPAFLLMGFEGIRES</sequence>
<dbReference type="CDD" id="cd00093">
    <property type="entry name" value="HTH_XRE"/>
    <property type="match status" value="1"/>
</dbReference>
<dbReference type="Gene3D" id="1.10.260.40">
    <property type="entry name" value="lambda repressor-like DNA-binding domains"/>
    <property type="match status" value="1"/>
</dbReference>
<dbReference type="Proteomes" id="UP000320948">
    <property type="component" value="Unassembled WGS sequence"/>
</dbReference>
<dbReference type="SMART" id="SM00530">
    <property type="entry name" value="HTH_XRE"/>
    <property type="match status" value="1"/>
</dbReference>
<protein>
    <submittedName>
        <fullName evidence="2">Helix-turn-helix transcriptional regulator</fullName>
    </submittedName>
</protein>
<dbReference type="PROSITE" id="PS50943">
    <property type="entry name" value="HTH_CROC1"/>
    <property type="match status" value="1"/>
</dbReference>
<evidence type="ECO:0000259" key="1">
    <source>
        <dbReference type="PROSITE" id="PS50943"/>
    </source>
</evidence>
<evidence type="ECO:0000313" key="3">
    <source>
        <dbReference type="Proteomes" id="UP000320948"/>
    </source>
</evidence>
<organism evidence="2 3">
    <name type="scientific">Blastochloris viridis</name>
    <name type="common">Rhodopseudomonas viridis</name>
    <dbReference type="NCBI Taxonomy" id="1079"/>
    <lineage>
        <taxon>Bacteria</taxon>
        <taxon>Pseudomonadati</taxon>
        <taxon>Pseudomonadota</taxon>
        <taxon>Alphaproteobacteria</taxon>
        <taxon>Hyphomicrobiales</taxon>
        <taxon>Blastochloridaceae</taxon>
        <taxon>Blastochloris</taxon>
    </lineage>
</organism>
<reference evidence="2 3" key="1">
    <citation type="journal article" date="2017" name="Nat. Commun.">
        <title>In situ click chemistry generation of cyclooxygenase-2 inhibitors.</title>
        <authorList>
            <person name="Bhardwaj A."/>
            <person name="Kaur J."/>
            <person name="Wuest M."/>
            <person name="Wuest F."/>
        </authorList>
    </citation>
    <scope>NUCLEOTIDE SEQUENCE [LARGE SCALE GENOMIC DNA]</scope>
    <source>
        <strain evidence="2">S2_018_000_R2_106</strain>
    </source>
</reference>
<gene>
    <name evidence="2" type="ORF">DI628_03530</name>
</gene>
<dbReference type="InterPro" id="IPR010982">
    <property type="entry name" value="Lambda_DNA-bd_dom_sf"/>
</dbReference>
<evidence type="ECO:0000313" key="2">
    <source>
        <dbReference type="EMBL" id="TKW61709.1"/>
    </source>
</evidence>